<dbReference type="EMBL" id="JARKIE010000050">
    <property type="protein sequence ID" value="KAJ7692735.1"/>
    <property type="molecule type" value="Genomic_DNA"/>
</dbReference>
<reference evidence="1" key="1">
    <citation type="submission" date="2023-03" db="EMBL/GenBank/DDBJ databases">
        <title>Massive genome expansion in bonnet fungi (Mycena s.s.) driven by repeated elements and novel gene families across ecological guilds.</title>
        <authorList>
            <consortium name="Lawrence Berkeley National Laboratory"/>
            <person name="Harder C.B."/>
            <person name="Miyauchi S."/>
            <person name="Viragh M."/>
            <person name="Kuo A."/>
            <person name="Thoen E."/>
            <person name="Andreopoulos B."/>
            <person name="Lu D."/>
            <person name="Skrede I."/>
            <person name="Drula E."/>
            <person name="Henrissat B."/>
            <person name="Morin E."/>
            <person name="Kohler A."/>
            <person name="Barry K."/>
            <person name="LaButti K."/>
            <person name="Morin E."/>
            <person name="Salamov A."/>
            <person name="Lipzen A."/>
            <person name="Mereny Z."/>
            <person name="Hegedus B."/>
            <person name="Baldrian P."/>
            <person name="Stursova M."/>
            <person name="Weitz H."/>
            <person name="Taylor A."/>
            <person name="Grigoriev I.V."/>
            <person name="Nagy L.G."/>
            <person name="Martin F."/>
            <person name="Kauserud H."/>
        </authorList>
    </citation>
    <scope>NUCLEOTIDE SEQUENCE</scope>
    <source>
        <strain evidence="1">CBHHK067</strain>
    </source>
</reference>
<gene>
    <name evidence="1" type="ORF">B0H17DRAFT_1200311</name>
</gene>
<dbReference type="AlphaFoldDB" id="A0AAD7DK35"/>
<comment type="caution">
    <text evidence="1">The sequence shown here is derived from an EMBL/GenBank/DDBJ whole genome shotgun (WGS) entry which is preliminary data.</text>
</comment>
<keyword evidence="2" id="KW-1185">Reference proteome</keyword>
<proteinExistence type="predicted"/>
<evidence type="ECO:0000313" key="1">
    <source>
        <dbReference type="EMBL" id="KAJ7692735.1"/>
    </source>
</evidence>
<dbReference type="Proteomes" id="UP001221757">
    <property type="component" value="Unassembled WGS sequence"/>
</dbReference>
<accession>A0AAD7DK35</accession>
<name>A0AAD7DK35_MYCRO</name>
<sequence>MKQRKPMHGRHLLEGENYEGGFLMINKGPSHQMRLLSLTSTVSHTSEAQLENIKSQISSISELYKRSPLGRRSQLNFEISDFLRLLKGMNGDHAADMKKTVRLVQAWKDEVCRIMLGYDEFQRMGPAEILEIVREIQSKNLEEQIVHGYPSVSHWDVAFTQLSPEAKHEINLFFWAGCSMHKELNCCRSFNEGMMDYYDDNPDIEPPVLLANRDNDATIQLAEETGQSTAAVQRALKVSERGGVKLISLFGALVNHKDDKKGLHDVYENYFRDDIGSSVRFPDTSNTRYQSHGLGGARIISHLEKHRQFMQFVKDHKTKRTLNHLEQNIVKGLYCLKTLAQIVLLVLFCMSLMHPYAHRVRGEGTEKLNILDLGPFHASVKAHIQKLIENPDILLFSSEDSYKLATLDGLPWSDLKAWSECVKLAPTLPDLKPLLLAGLKRALSCWERFTSEFEAGGLIDRSTSTERETAFMPSTNDANEGLLGMWRRFSRESPSSTVGHFADRTMFHRNETQEFMDTHMNSPEDETFLRQEARRLDESGLEKKRREELNAHKQEVVDEKREKDAKTLEKARVETERLALVGIERDRNKITAMKDKQLQDQLELHRRRGDKEVPIKARFKNKGERLAGLLVVLDRLDASIPAQMMS</sequence>
<protein>
    <submittedName>
        <fullName evidence="1">Uncharacterized protein</fullName>
    </submittedName>
</protein>
<organism evidence="1 2">
    <name type="scientific">Mycena rosella</name>
    <name type="common">Pink bonnet</name>
    <name type="synonym">Agaricus rosellus</name>
    <dbReference type="NCBI Taxonomy" id="1033263"/>
    <lineage>
        <taxon>Eukaryota</taxon>
        <taxon>Fungi</taxon>
        <taxon>Dikarya</taxon>
        <taxon>Basidiomycota</taxon>
        <taxon>Agaricomycotina</taxon>
        <taxon>Agaricomycetes</taxon>
        <taxon>Agaricomycetidae</taxon>
        <taxon>Agaricales</taxon>
        <taxon>Marasmiineae</taxon>
        <taxon>Mycenaceae</taxon>
        <taxon>Mycena</taxon>
    </lineage>
</organism>
<evidence type="ECO:0000313" key="2">
    <source>
        <dbReference type="Proteomes" id="UP001221757"/>
    </source>
</evidence>